<feature type="compositionally biased region" description="Basic and acidic residues" evidence="2">
    <location>
        <begin position="7"/>
        <end position="23"/>
    </location>
</feature>
<evidence type="ECO:0000313" key="3">
    <source>
        <dbReference type="EMBL" id="KAK2162075.1"/>
    </source>
</evidence>
<dbReference type="EMBL" id="JAODUP010000104">
    <property type="protein sequence ID" value="KAK2162075.1"/>
    <property type="molecule type" value="Genomic_DNA"/>
</dbReference>
<dbReference type="Proteomes" id="UP001208570">
    <property type="component" value="Unassembled WGS sequence"/>
</dbReference>
<feature type="region of interest" description="Disordered" evidence="2">
    <location>
        <begin position="571"/>
        <end position="597"/>
    </location>
</feature>
<gene>
    <name evidence="3" type="ORF">LSH36_104g00017</name>
</gene>
<accession>A0AAD9K1B1</accession>
<evidence type="ECO:0000256" key="1">
    <source>
        <dbReference type="ARBA" id="ARBA00008666"/>
    </source>
</evidence>
<organism evidence="3 4">
    <name type="scientific">Paralvinella palmiformis</name>
    <dbReference type="NCBI Taxonomy" id="53620"/>
    <lineage>
        <taxon>Eukaryota</taxon>
        <taxon>Metazoa</taxon>
        <taxon>Spiralia</taxon>
        <taxon>Lophotrochozoa</taxon>
        <taxon>Annelida</taxon>
        <taxon>Polychaeta</taxon>
        <taxon>Sedentaria</taxon>
        <taxon>Canalipalpata</taxon>
        <taxon>Terebellida</taxon>
        <taxon>Terebelliformia</taxon>
        <taxon>Alvinellidae</taxon>
        <taxon>Paralvinella</taxon>
    </lineage>
</organism>
<dbReference type="AlphaFoldDB" id="A0AAD9K1B1"/>
<proteinExistence type="inferred from homology"/>
<feature type="compositionally biased region" description="Polar residues" evidence="2">
    <location>
        <begin position="407"/>
        <end position="417"/>
    </location>
</feature>
<name>A0AAD9K1B1_9ANNE</name>
<evidence type="ECO:0000256" key="2">
    <source>
        <dbReference type="SAM" id="MobiDB-lite"/>
    </source>
</evidence>
<evidence type="ECO:0008006" key="5">
    <source>
        <dbReference type="Google" id="ProtNLM"/>
    </source>
</evidence>
<feature type="region of interest" description="Disordered" evidence="2">
    <location>
        <begin position="407"/>
        <end position="443"/>
    </location>
</feature>
<feature type="region of interest" description="Disordered" evidence="2">
    <location>
        <begin position="1"/>
        <end position="41"/>
    </location>
</feature>
<sequence length="597" mass="68312">MTMAAEIDPRLKAIMDKLNKTPDQEEDYQQDEKPESPRAPTTFEEFVNAENLDEWPYRITSEHILDLSEEKQCIGSMDEIKEELRKATKLDLTTLNNLENKLKIFEYQVTIAADQLIVDPPCLTDVLPLPMSVSRAFMTEAKEGDLMKVHPSRKNKKSEASDEAHRKSVDHCSFPGFRQGELTELPGQLEAPQILNRVTKSQDFNPGLRRFWKKIFQSEASVAMMQDAFWWIFIELFETKRKKDQSKLFDRLADSFVALFTSINPEIKDKIFLMYADSLCQAIYVAFVEAFPESLKQFQDEFKMRLVNTVSEWITGVPPNYGSWNHWDMRRLQLPVSKPVTDSGTQVNGTTELALLEPKDKQSLPMADFNRTIQQLGSQPRMATVVSMATNNTALLSRDTVRMTLNTSDGTTLTVPGTTLAPLNPSRQTQYPSPKKKESSYMGRGTEVERVLFNLKGCSPLISHFLHMRQLRAPNDVGRKVRRTQVLKPPYPYLTPETKTYQDLIQETSETQKKLSKEYTKICSMTQREINKIERHQRETSRKIEELQQSITHCHSSIDITLLKEKIFDSKDGDADGPLSSHRAVEAKAGIDADNED</sequence>
<dbReference type="Pfam" id="PF14922">
    <property type="entry name" value="FWWh"/>
    <property type="match status" value="1"/>
</dbReference>
<dbReference type="PANTHER" id="PTHR33560">
    <property type="entry name" value="PROTEIN FAM227B"/>
    <property type="match status" value="1"/>
</dbReference>
<evidence type="ECO:0000313" key="4">
    <source>
        <dbReference type="Proteomes" id="UP001208570"/>
    </source>
</evidence>
<dbReference type="PANTHER" id="PTHR33560:SF2">
    <property type="entry name" value="PROTEIN FAM227B"/>
    <property type="match status" value="1"/>
</dbReference>
<keyword evidence="4" id="KW-1185">Reference proteome</keyword>
<comment type="caution">
    <text evidence="3">The sequence shown here is derived from an EMBL/GenBank/DDBJ whole genome shotgun (WGS) entry which is preliminary data.</text>
</comment>
<protein>
    <recommendedName>
        <fullName evidence="5">Protein FAM227B</fullName>
    </recommendedName>
</protein>
<dbReference type="InterPro" id="IPR029417">
    <property type="entry name" value="FAM227"/>
</dbReference>
<comment type="similarity">
    <text evidence="1">Belongs to the FAM227 family.</text>
</comment>
<reference evidence="3" key="1">
    <citation type="journal article" date="2023" name="Mol. Biol. Evol.">
        <title>Third-Generation Sequencing Reveals the Adaptive Role of the Epigenome in Three Deep-Sea Polychaetes.</title>
        <authorList>
            <person name="Perez M."/>
            <person name="Aroh O."/>
            <person name="Sun Y."/>
            <person name="Lan Y."/>
            <person name="Juniper S.K."/>
            <person name="Young C.R."/>
            <person name="Angers B."/>
            <person name="Qian P.Y."/>
        </authorList>
    </citation>
    <scope>NUCLEOTIDE SEQUENCE</scope>
    <source>
        <strain evidence="3">P08H-3</strain>
    </source>
</reference>